<gene>
    <name evidence="1" type="ORF">XELAEV_18004701mg</name>
</gene>
<name>A0A974BQQ7_XENLA</name>
<evidence type="ECO:0000313" key="1">
    <source>
        <dbReference type="EMBL" id="OCT56560.1"/>
    </source>
</evidence>
<accession>A0A974BQQ7</accession>
<dbReference type="Proteomes" id="UP000694892">
    <property type="component" value="Unassembled WGS sequence"/>
</dbReference>
<dbReference type="AlphaFoldDB" id="A0A974BQQ7"/>
<dbReference type="EMBL" id="KV467265">
    <property type="protein sequence ID" value="OCT56560.1"/>
    <property type="molecule type" value="Genomic_DNA"/>
</dbReference>
<organism evidence="1">
    <name type="scientific">Xenopus laevis</name>
    <name type="common">African clawed frog</name>
    <dbReference type="NCBI Taxonomy" id="8355"/>
    <lineage>
        <taxon>Eukaryota</taxon>
        <taxon>Metazoa</taxon>
        <taxon>Chordata</taxon>
        <taxon>Craniata</taxon>
        <taxon>Vertebrata</taxon>
        <taxon>Euteleostomi</taxon>
        <taxon>Amphibia</taxon>
        <taxon>Batrachia</taxon>
        <taxon>Anura</taxon>
        <taxon>Pipoidea</taxon>
        <taxon>Pipidae</taxon>
        <taxon>Xenopodinae</taxon>
        <taxon>Xenopus</taxon>
        <taxon>Xenopus</taxon>
    </lineage>
</organism>
<proteinExistence type="predicted"/>
<sequence>MYLLVWGERSKKSASARNYFRRLFPACDNFHTALNFCAHAHQNAPDSLRLQRPQTTSNSSAALDVTVKKKRILPEGVNC</sequence>
<protein>
    <submittedName>
        <fullName evidence="1">Uncharacterized protein</fullName>
    </submittedName>
</protein>
<reference evidence="1" key="1">
    <citation type="submission" date="2016-05" db="EMBL/GenBank/DDBJ databases">
        <title>WGS assembly of Xenopus laevis.</title>
        <authorList>
            <person name="Session A."/>
            <person name="Uno Y."/>
            <person name="Kwon T."/>
            <person name="Chapman J."/>
            <person name="Toyoda A."/>
            <person name="Takahashi S."/>
            <person name="Fukui A."/>
            <person name="Hikosaka A."/>
            <person name="Putnam N."/>
            <person name="Stites J."/>
            <person name="Van Heeringen S."/>
            <person name="Quigley I."/>
            <person name="Heinz S."/>
            <person name="Hellsten U."/>
            <person name="Lyons J."/>
            <person name="Suzuki A."/>
            <person name="Kondo M."/>
            <person name="Ogino H."/>
            <person name="Ochi H."/>
            <person name="Bogdanovic O."/>
            <person name="Lister R."/>
            <person name="Georgiou G."/>
            <person name="Paranjpe S."/>
            <person name="Van Kruijsbergen I."/>
            <person name="Mozaffari S."/>
            <person name="Shu S."/>
            <person name="Schmutz J."/>
            <person name="Jenkins J."/>
            <person name="Grimwood J."/>
            <person name="Carlson J."/>
            <person name="Mitros T."/>
            <person name="Simakov O."/>
            <person name="Heald R."/>
            <person name="Miller K."/>
            <person name="Haudenschild C."/>
            <person name="Kuroki Y."/>
            <person name="Tanaka T."/>
            <person name="Michiue T."/>
            <person name="Watanabe M."/>
            <person name="Kinoshita T."/>
            <person name="Ohta Y."/>
            <person name="Mawaribuchi S."/>
            <person name="Suzuki Y."/>
            <person name="Haramoto Y."/>
            <person name="Yamamoto T."/>
            <person name="Takagi C."/>
            <person name="Kitzman J."/>
            <person name="Shendure J."/>
            <person name="Nakayama T."/>
            <person name="Izutsu Y."/>
            <person name="Robert J."/>
            <person name="Dichmann D."/>
            <person name="Flajnik M."/>
            <person name="Houston D."/>
            <person name="Marcotte E."/>
            <person name="Wallingford J."/>
            <person name="Ito Y."/>
            <person name="Asashima M."/>
            <person name="Ueno N."/>
            <person name="Matsuda Y."/>
            <person name="Jan Veenstra G."/>
            <person name="Fujiyama A."/>
            <person name="Harland R."/>
            <person name="Taira M."/>
            <person name="Rokhsar D.S."/>
        </authorList>
    </citation>
    <scope>NUCLEOTIDE SEQUENCE</scope>
    <source>
        <strain evidence="1">J</strain>
        <tissue evidence="1">Blood</tissue>
    </source>
</reference>